<keyword evidence="3" id="KW-1185">Reference proteome</keyword>
<evidence type="ECO:0000256" key="1">
    <source>
        <dbReference type="SAM" id="MobiDB-lite"/>
    </source>
</evidence>
<evidence type="ECO:0000313" key="3">
    <source>
        <dbReference type="Proteomes" id="UP000838412"/>
    </source>
</evidence>
<gene>
    <name evidence="2" type="primary">Hypp8191</name>
    <name evidence="2" type="ORF">BLAG_LOCUS9837</name>
</gene>
<feature type="region of interest" description="Disordered" evidence="1">
    <location>
        <begin position="120"/>
        <end position="142"/>
    </location>
</feature>
<organism evidence="2 3">
    <name type="scientific">Branchiostoma lanceolatum</name>
    <name type="common">Common lancelet</name>
    <name type="synonym">Amphioxus lanceolatum</name>
    <dbReference type="NCBI Taxonomy" id="7740"/>
    <lineage>
        <taxon>Eukaryota</taxon>
        <taxon>Metazoa</taxon>
        <taxon>Chordata</taxon>
        <taxon>Cephalochordata</taxon>
        <taxon>Leptocardii</taxon>
        <taxon>Amphioxiformes</taxon>
        <taxon>Branchiostomatidae</taxon>
        <taxon>Branchiostoma</taxon>
    </lineage>
</organism>
<reference evidence="2" key="1">
    <citation type="submission" date="2022-01" db="EMBL/GenBank/DDBJ databases">
        <authorList>
            <person name="Braso-Vives M."/>
        </authorList>
    </citation>
    <scope>NUCLEOTIDE SEQUENCE</scope>
</reference>
<protein>
    <submittedName>
        <fullName evidence="2">Hypp8191 protein</fullName>
    </submittedName>
</protein>
<proteinExistence type="predicted"/>
<dbReference type="AlphaFoldDB" id="A0A8K0ED35"/>
<evidence type="ECO:0000313" key="2">
    <source>
        <dbReference type="EMBL" id="CAH1248514.1"/>
    </source>
</evidence>
<dbReference type="EMBL" id="OV696701">
    <property type="protein sequence ID" value="CAH1248514.1"/>
    <property type="molecule type" value="Genomic_DNA"/>
</dbReference>
<dbReference type="Proteomes" id="UP000838412">
    <property type="component" value="Chromosome 16"/>
</dbReference>
<name>A0A8K0ED35_BRALA</name>
<sequence length="199" mass="21504">MKTRLVMTVPTIDNKTIITESRGRGTRHIRVRHPFHLCAHVPNLLCLLDSSSPPNSMACVLLMATRMCPVLEEGTLSCFSPGRMQTLAVVVFGVMVRHTPDPENSSHFLPASVLTDVRRLGKNRKPELSRSGLGGKGGPQTAVLPHGSVAAPEGMTQEEFDAFVGIDTGQECTGDPTDEELCQKVREARGTASTDNESP</sequence>
<feature type="region of interest" description="Disordered" evidence="1">
    <location>
        <begin position="167"/>
        <end position="199"/>
    </location>
</feature>
<accession>A0A8K0ED35</accession>